<dbReference type="EMBL" id="CAESAD010000001">
    <property type="protein sequence ID" value="CAB4333523.1"/>
    <property type="molecule type" value="Genomic_DNA"/>
</dbReference>
<dbReference type="FunFam" id="1.10.287.3980:FF:000001">
    <property type="entry name" value="Mitochondrial ribosomal protein L34"/>
    <property type="match status" value="1"/>
</dbReference>
<dbReference type="GO" id="GO:0005840">
    <property type="term" value="C:ribosome"/>
    <property type="evidence" value="ECO:0007669"/>
    <property type="project" value="UniProtKB-KW"/>
</dbReference>
<feature type="compositionally biased region" description="Basic residues" evidence="4">
    <location>
        <begin position="1"/>
        <end position="20"/>
    </location>
</feature>
<evidence type="ECO:0000313" key="9">
    <source>
        <dbReference type="EMBL" id="CAB4845777.1"/>
    </source>
</evidence>
<gene>
    <name evidence="7" type="ORF">UFOPK2648_00133</name>
    <name evidence="8" type="ORF">UFOPK3037_00682</name>
    <name evidence="9" type="ORF">UFOPK3278_00064</name>
    <name evidence="6" type="ORF">UFOPK3406_00777</name>
    <name evidence="5" type="ORF">UFOPK3925_00419</name>
    <name evidence="10" type="ORF">UFOPK4097_00122</name>
    <name evidence="11" type="ORF">UFOPK4301_01143</name>
</gene>
<evidence type="ECO:0000313" key="8">
    <source>
        <dbReference type="EMBL" id="CAB4801811.1"/>
    </source>
</evidence>
<dbReference type="EMBL" id="CAEZYC010000003">
    <property type="protein sequence ID" value="CAB4697674.1"/>
    <property type="molecule type" value="Genomic_DNA"/>
</dbReference>
<keyword evidence="3" id="KW-0687">Ribonucleoprotein</keyword>
<evidence type="ECO:0000313" key="10">
    <source>
        <dbReference type="EMBL" id="CAB5007708.1"/>
    </source>
</evidence>
<dbReference type="EMBL" id="CAESAI010000015">
    <property type="protein sequence ID" value="CAB4338405.1"/>
    <property type="molecule type" value="Genomic_DNA"/>
</dbReference>
<dbReference type="PANTHER" id="PTHR14503:SF4">
    <property type="entry name" value="LARGE RIBOSOMAL SUBUNIT PROTEIN BL34M"/>
    <property type="match status" value="1"/>
</dbReference>
<organism evidence="9">
    <name type="scientific">freshwater metagenome</name>
    <dbReference type="NCBI Taxonomy" id="449393"/>
    <lineage>
        <taxon>unclassified sequences</taxon>
        <taxon>metagenomes</taxon>
        <taxon>ecological metagenomes</taxon>
    </lineage>
</organism>
<dbReference type="NCBIfam" id="TIGR01030">
    <property type="entry name" value="rpmH_bact"/>
    <property type="match status" value="1"/>
</dbReference>
<evidence type="ECO:0000313" key="11">
    <source>
        <dbReference type="EMBL" id="CAB5053454.1"/>
    </source>
</evidence>
<sequence>MTKRTYQPNKRRRAKKHGFRNRMSTRAGRGILASRRAKGRTKLSA</sequence>
<dbReference type="HAMAP" id="MF_00391">
    <property type="entry name" value="Ribosomal_bL34"/>
    <property type="match status" value="1"/>
</dbReference>
<dbReference type="InterPro" id="IPR020939">
    <property type="entry name" value="Ribosomal_bL34_CS"/>
</dbReference>
<evidence type="ECO:0000313" key="6">
    <source>
        <dbReference type="EMBL" id="CAB4338405.1"/>
    </source>
</evidence>
<feature type="compositionally biased region" description="Basic residues" evidence="4">
    <location>
        <begin position="35"/>
        <end position="45"/>
    </location>
</feature>
<evidence type="ECO:0000256" key="1">
    <source>
        <dbReference type="ARBA" id="ARBA00010111"/>
    </source>
</evidence>
<dbReference type="GO" id="GO:1990904">
    <property type="term" value="C:ribonucleoprotein complex"/>
    <property type="evidence" value="ECO:0007669"/>
    <property type="project" value="UniProtKB-KW"/>
</dbReference>
<dbReference type="GO" id="GO:0003735">
    <property type="term" value="F:structural constituent of ribosome"/>
    <property type="evidence" value="ECO:0007669"/>
    <property type="project" value="InterPro"/>
</dbReference>
<comment type="similarity">
    <text evidence="1">Belongs to the bacterial ribosomal protein bL34 family.</text>
</comment>
<protein>
    <submittedName>
        <fullName evidence="9">Unannotated protein</fullName>
    </submittedName>
</protein>
<name>A0A6J7BJS2_9ZZZZ</name>
<dbReference type="EMBL" id="CAFBPK010000001">
    <property type="protein sequence ID" value="CAB5007708.1"/>
    <property type="molecule type" value="Genomic_DNA"/>
</dbReference>
<evidence type="ECO:0000256" key="3">
    <source>
        <dbReference type="ARBA" id="ARBA00023274"/>
    </source>
</evidence>
<dbReference type="PANTHER" id="PTHR14503">
    <property type="entry name" value="MITOCHONDRIAL RIBOSOMAL PROTEIN 34 FAMILY MEMBER"/>
    <property type="match status" value="1"/>
</dbReference>
<proteinExistence type="inferred from homology"/>
<dbReference type="InterPro" id="IPR000271">
    <property type="entry name" value="Ribosomal_bL34"/>
</dbReference>
<reference evidence="9" key="1">
    <citation type="submission" date="2020-05" db="EMBL/GenBank/DDBJ databases">
        <authorList>
            <person name="Chiriac C."/>
            <person name="Salcher M."/>
            <person name="Ghai R."/>
            <person name="Kavagutti S V."/>
        </authorList>
    </citation>
    <scope>NUCLEOTIDE SEQUENCE</scope>
</reference>
<dbReference type="AlphaFoldDB" id="A0A6J7BJS2"/>
<dbReference type="GO" id="GO:0006412">
    <property type="term" value="P:translation"/>
    <property type="evidence" value="ECO:0007669"/>
    <property type="project" value="InterPro"/>
</dbReference>
<dbReference type="Pfam" id="PF00468">
    <property type="entry name" value="Ribosomal_L34"/>
    <property type="match status" value="1"/>
</dbReference>
<feature type="region of interest" description="Disordered" evidence="4">
    <location>
        <begin position="1"/>
        <end position="45"/>
    </location>
</feature>
<dbReference type="PROSITE" id="PS00784">
    <property type="entry name" value="RIBOSOMAL_L34"/>
    <property type="match status" value="1"/>
</dbReference>
<evidence type="ECO:0000313" key="5">
    <source>
        <dbReference type="EMBL" id="CAB4333523.1"/>
    </source>
</evidence>
<dbReference type="EMBL" id="CAFBIX010000001">
    <property type="protein sequence ID" value="CAB4845777.1"/>
    <property type="molecule type" value="Genomic_DNA"/>
</dbReference>
<evidence type="ECO:0000256" key="4">
    <source>
        <dbReference type="SAM" id="MobiDB-lite"/>
    </source>
</evidence>
<dbReference type="EMBL" id="CAFBQG010000162">
    <property type="protein sequence ID" value="CAB5053454.1"/>
    <property type="molecule type" value="Genomic_DNA"/>
</dbReference>
<dbReference type="Gene3D" id="1.10.287.3980">
    <property type="match status" value="1"/>
</dbReference>
<accession>A0A6J7BJS2</accession>
<dbReference type="EMBL" id="CAFAAO010000007">
    <property type="protein sequence ID" value="CAB4801811.1"/>
    <property type="molecule type" value="Genomic_DNA"/>
</dbReference>
<evidence type="ECO:0000313" key="7">
    <source>
        <dbReference type="EMBL" id="CAB4697674.1"/>
    </source>
</evidence>
<keyword evidence="2" id="KW-0689">Ribosomal protein</keyword>
<evidence type="ECO:0000256" key="2">
    <source>
        <dbReference type="ARBA" id="ARBA00022980"/>
    </source>
</evidence>